<feature type="transmembrane region" description="Helical" evidence="1">
    <location>
        <begin position="6"/>
        <end position="21"/>
    </location>
</feature>
<comment type="caution">
    <text evidence="2">The sequence shown here is derived from an EMBL/GenBank/DDBJ whole genome shotgun (WGS) entry which is preliminary data.</text>
</comment>
<evidence type="ECO:0000256" key="1">
    <source>
        <dbReference type="SAM" id="Phobius"/>
    </source>
</evidence>
<keyword evidence="1" id="KW-0812">Transmembrane</keyword>
<dbReference type="InterPro" id="IPR025441">
    <property type="entry name" value="DUF4181"/>
</dbReference>
<evidence type="ECO:0000313" key="3">
    <source>
        <dbReference type="Proteomes" id="UP001596109"/>
    </source>
</evidence>
<dbReference type="Proteomes" id="UP001596109">
    <property type="component" value="Unassembled WGS sequence"/>
</dbReference>
<dbReference type="Pfam" id="PF13789">
    <property type="entry name" value="DUF4181"/>
    <property type="match status" value="1"/>
</dbReference>
<keyword evidence="1" id="KW-1133">Transmembrane helix</keyword>
<dbReference type="EMBL" id="JBHSNO010000008">
    <property type="protein sequence ID" value="MFC5590525.1"/>
    <property type="molecule type" value="Genomic_DNA"/>
</dbReference>
<feature type="transmembrane region" description="Helical" evidence="1">
    <location>
        <begin position="67"/>
        <end position="85"/>
    </location>
</feature>
<dbReference type="RefSeq" id="WP_381437135.1">
    <property type="nucleotide sequence ID" value="NZ_JBHSNO010000008.1"/>
</dbReference>
<keyword evidence="1" id="KW-0472">Membrane</keyword>
<sequence length="123" mass="14294">MKIFIIIGIIICLLVGGEYVLKKKLKVMKHEKMDPSPKRIENIGVTILFIGYLVVSATFIFKYDDVNVLFLMLPFFIVLSSFRAFMEWRFNRQARKWAMEIYSLCAFSVLIIFLLVAGDQLFG</sequence>
<feature type="transmembrane region" description="Helical" evidence="1">
    <location>
        <begin position="97"/>
        <end position="117"/>
    </location>
</feature>
<feature type="transmembrane region" description="Helical" evidence="1">
    <location>
        <begin position="42"/>
        <end position="61"/>
    </location>
</feature>
<protein>
    <submittedName>
        <fullName evidence="2">DUF4181 domain-containing protein</fullName>
    </submittedName>
</protein>
<name>A0ABW0TPZ2_9BACL</name>
<gene>
    <name evidence="2" type="ORF">ACFPRA_16585</name>
</gene>
<reference evidence="3" key="1">
    <citation type="journal article" date="2019" name="Int. J. Syst. Evol. Microbiol.">
        <title>The Global Catalogue of Microorganisms (GCM) 10K type strain sequencing project: providing services to taxonomists for standard genome sequencing and annotation.</title>
        <authorList>
            <consortium name="The Broad Institute Genomics Platform"/>
            <consortium name="The Broad Institute Genome Sequencing Center for Infectious Disease"/>
            <person name="Wu L."/>
            <person name="Ma J."/>
        </authorList>
    </citation>
    <scope>NUCLEOTIDE SEQUENCE [LARGE SCALE GENOMIC DNA]</scope>
    <source>
        <strain evidence="3">CGMCC 4.1434</strain>
    </source>
</reference>
<proteinExistence type="predicted"/>
<evidence type="ECO:0000313" key="2">
    <source>
        <dbReference type="EMBL" id="MFC5590525.1"/>
    </source>
</evidence>
<accession>A0ABW0TPZ2</accession>
<keyword evidence="3" id="KW-1185">Reference proteome</keyword>
<organism evidence="2 3">
    <name type="scientific">Sporosarcina soli</name>
    <dbReference type="NCBI Taxonomy" id="334736"/>
    <lineage>
        <taxon>Bacteria</taxon>
        <taxon>Bacillati</taxon>
        <taxon>Bacillota</taxon>
        <taxon>Bacilli</taxon>
        <taxon>Bacillales</taxon>
        <taxon>Caryophanaceae</taxon>
        <taxon>Sporosarcina</taxon>
    </lineage>
</organism>